<dbReference type="InterPro" id="IPR042099">
    <property type="entry name" value="ANL_N_sf"/>
</dbReference>
<evidence type="ECO:0000313" key="6">
    <source>
        <dbReference type="EMBL" id="CAL1158545.1"/>
    </source>
</evidence>
<dbReference type="InterPro" id="IPR005135">
    <property type="entry name" value="Endo/exonuclease/phosphatase"/>
</dbReference>
<gene>
    <name evidence="5" type="ORF">C1SCF055_LOCUS30918</name>
</gene>
<comment type="caution">
    <text evidence="5">The sequence shown here is derived from an EMBL/GenBank/DDBJ whole genome shotgun (WGS) entry which is preliminary data.</text>
</comment>
<name>A0A9P1G8S3_9DINO</name>
<evidence type="ECO:0000313" key="7">
    <source>
        <dbReference type="EMBL" id="CAL4792482.1"/>
    </source>
</evidence>
<feature type="domain" description="AMP-dependent synthetase/ligase" evidence="3">
    <location>
        <begin position="951"/>
        <end position="1196"/>
    </location>
</feature>
<organism evidence="5">
    <name type="scientific">Cladocopium goreaui</name>
    <dbReference type="NCBI Taxonomy" id="2562237"/>
    <lineage>
        <taxon>Eukaryota</taxon>
        <taxon>Sar</taxon>
        <taxon>Alveolata</taxon>
        <taxon>Dinophyceae</taxon>
        <taxon>Suessiales</taxon>
        <taxon>Symbiodiniaceae</taxon>
        <taxon>Cladocopium</taxon>
    </lineage>
</organism>
<evidence type="ECO:0000256" key="1">
    <source>
        <dbReference type="ARBA" id="ARBA00022741"/>
    </source>
</evidence>
<dbReference type="EMBL" id="CAMXCT020003569">
    <property type="protein sequence ID" value="CAL1158545.1"/>
    <property type="molecule type" value="Genomic_DNA"/>
</dbReference>
<dbReference type="GO" id="GO:0016020">
    <property type="term" value="C:membrane"/>
    <property type="evidence" value="ECO:0007669"/>
    <property type="project" value="TreeGrafter"/>
</dbReference>
<evidence type="ECO:0000256" key="2">
    <source>
        <dbReference type="ARBA" id="ARBA00022840"/>
    </source>
</evidence>
<dbReference type="Gene3D" id="3.40.50.12780">
    <property type="entry name" value="N-terminal domain of ligase-like"/>
    <property type="match status" value="1"/>
</dbReference>
<proteinExistence type="predicted"/>
<dbReference type="Gene3D" id="3.60.10.10">
    <property type="entry name" value="Endonuclease/exonuclease/phosphatase"/>
    <property type="match status" value="1"/>
</dbReference>
<dbReference type="GO" id="GO:0005524">
    <property type="term" value="F:ATP binding"/>
    <property type="evidence" value="ECO:0007669"/>
    <property type="project" value="UniProtKB-KW"/>
</dbReference>
<dbReference type="EMBL" id="CAMXCT010003569">
    <property type="protein sequence ID" value="CAI4005170.1"/>
    <property type="molecule type" value="Genomic_DNA"/>
</dbReference>
<reference evidence="6" key="2">
    <citation type="submission" date="2024-04" db="EMBL/GenBank/DDBJ databases">
        <authorList>
            <person name="Chen Y."/>
            <person name="Shah S."/>
            <person name="Dougan E. K."/>
            <person name="Thang M."/>
            <person name="Chan C."/>
        </authorList>
    </citation>
    <scope>NUCLEOTIDE SEQUENCE [LARGE SCALE GENOMIC DNA]</scope>
</reference>
<dbReference type="Pfam" id="PF03372">
    <property type="entry name" value="Exo_endo_phos"/>
    <property type="match status" value="1"/>
</dbReference>
<dbReference type="Pfam" id="PF00501">
    <property type="entry name" value="AMP-binding"/>
    <property type="match status" value="2"/>
</dbReference>
<feature type="domain" description="AMP-dependent synthetase/ligase" evidence="3">
    <location>
        <begin position="785"/>
        <end position="846"/>
    </location>
</feature>
<evidence type="ECO:0000313" key="8">
    <source>
        <dbReference type="Proteomes" id="UP001152797"/>
    </source>
</evidence>
<dbReference type="GO" id="GO:0004467">
    <property type="term" value="F:long-chain fatty acid-CoA ligase activity"/>
    <property type="evidence" value="ECO:0007669"/>
    <property type="project" value="TreeGrafter"/>
</dbReference>
<dbReference type="InterPro" id="IPR000873">
    <property type="entry name" value="AMP-dep_synth/lig_dom"/>
</dbReference>
<dbReference type="OrthoDB" id="424415at2759"/>
<evidence type="ECO:0000259" key="4">
    <source>
        <dbReference type="Pfam" id="PF03372"/>
    </source>
</evidence>
<dbReference type="SUPFAM" id="SSF56219">
    <property type="entry name" value="DNase I-like"/>
    <property type="match status" value="1"/>
</dbReference>
<protein>
    <submittedName>
        <fullName evidence="7">Fatty acyl-CoA synthetase B (Long chain fatt y acyl coenzyme A-synthetase 2) (LC-FACS 2) (Long-chain-fatty-acid--CoA synthetase 2)</fullName>
    </submittedName>
</protein>
<reference evidence="5" key="1">
    <citation type="submission" date="2022-10" db="EMBL/GenBank/DDBJ databases">
        <authorList>
            <person name="Chen Y."/>
            <person name="Dougan E. K."/>
            <person name="Chan C."/>
            <person name="Rhodes N."/>
            <person name="Thang M."/>
        </authorList>
    </citation>
    <scope>NUCLEOTIDE SEQUENCE</scope>
</reference>
<dbReference type="SUPFAM" id="SSF56801">
    <property type="entry name" value="Acetyl-CoA synthetase-like"/>
    <property type="match status" value="1"/>
</dbReference>
<dbReference type="InterPro" id="IPR036691">
    <property type="entry name" value="Endo/exonu/phosph_ase_sf"/>
</dbReference>
<evidence type="ECO:0000259" key="3">
    <source>
        <dbReference type="Pfam" id="PF00501"/>
    </source>
</evidence>
<accession>A0A9P1G8S3</accession>
<dbReference type="EMBL" id="CAMXCT030003569">
    <property type="protein sequence ID" value="CAL4792482.1"/>
    <property type="molecule type" value="Genomic_DNA"/>
</dbReference>
<keyword evidence="1" id="KW-0547">Nucleotide-binding</keyword>
<evidence type="ECO:0000313" key="5">
    <source>
        <dbReference type="EMBL" id="CAI4005170.1"/>
    </source>
</evidence>
<dbReference type="Proteomes" id="UP001152797">
    <property type="component" value="Unassembled WGS sequence"/>
</dbReference>
<keyword evidence="8" id="KW-1185">Reference proteome</keyword>
<feature type="domain" description="Endonuclease/exonuclease/phosphatase" evidence="4">
    <location>
        <begin position="290"/>
        <end position="616"/>
    </location>
</feature>
<dbReference type="PANTHER" id="PTHR43272:SF33">
    <property type="entry name" value="AMP-BINDING DOMAIN-CONTAINING PROTEIN-RELATED"/>
    <property type="match status" value="1"/>
</dbReference>
<sequence length="1428" mass="159873">MELDESPNRVRFERRATASRRMSDPMRWGATIMPIRSAPDGSLEVLCAQNTVVNYLKSEPGGGRILVDFPGEFRLLGALWKPAVDVTPLDTAIRGLTSAGLKKAQRYIRSYVAEREELGFAALRAMLFEVTLQAHGTHKTFHFVCSMSRRASDRFVYLLNHFLESQQACCEAKGDKLFEIPEALRAQLCPMFHKVAWWRIDELIKTSESDFVNEYQRTQLLAHGRSSRVSENAHMDMLRRLQKFTADQVFQQCIVRETALLSVPREKWDDVSCGELEPLLAGFPDLGLLSFNMNILPFGVASMRGHESLHSSARLQTFLQRIRAEVEAETFGVPKAERSRAPDIIAVQELFASPFVPFCCAQSFAVRIMASLGYNAVIGPNPTILDLVRRGKWTDSGLVIFSRLPVVETRSIRFESGAALDAGACKGAMWARFELASGRYLDVFNCHLQASHTGADGEVFERIRRSQIKELREFIELAGTEHPYLLTGDFNVDAIPEPSDPMGTYGIPFRPPRQESEDYQRLVAALDPKGRLVDLLCGPTLTDPLGTEAVGKRHPCTRPPRLRMPSSAGYVARHKYPQRLDYVFYRPTVSSLIEHEQSRVEPFEVVDQPFEYLSDHFGIRASFRFRCSFAWARQDKSSVQRLPRWRRVLAALSNHRLEVSLLMISVPMLWQTWRSAILERLGISRPPWPPWALRWICGGILGAMLPGLMLRRRWQFEESPPLERTVSVTAELASSAFRKRLKAQSERPAKTIASSPYDSFNGSVESYRLRPCIGRRSVNSDGTLGSYTWMSYGDAQFEVLRISSGLHRKFGLARSSHVGLLGDASAEWLLCDLACMRLGVNTVCLAAPATHPTTGTTAPVPGSIHDLEVLLCSSDWVEYFVLTTRRAEELPRCPIVTFTALTPRIAALAQHKGLKVWDLPFIAHFGEVAGWVPYIGVGGFDVFTTMYRSRSGTKSELAGVSVNLRGLAICAHSVRQSLGLTSDDRHFSYIWPAFTAERLMLHAVLAAGGAIGFFGGVRSPRIFEDIKHLQPTFLAGTASLFRRQIMRLQLKHVGVLGNLSYQLQRWALIKCKAGTDKSESLDFDEEASLMNRLAKLLLSQPMCRWLNRPFVLPRQVLLGSKTRLRFVLALCGAGTTALPPDRCLWMRLLLGCPVLKSFVSVEAGGMVTLGEAPYAGETSQAFAVGRELPGVQLELLPLRLPEDVKPLEVLGSRQAGIELGTLRITGLCTDEARIGIIVGRRNRELFVYGRLVSLQLSCNACGALCEALEQLLLQVTGPWLMQLLLVAKPPHGVVGVAAVRLDEVWRLAKFRNIDGPSSGEDLCRDRRIILLCLRELQKHATRFGFSEAEKPRALHLQATPFSVEAGLQTPTFQLRRDQLLPRVDHIIESLYDDLDCSPQSMYQEPMVQRRGFFSFAKKTTSFQTLEGI</sequence>
<keyword evidence="2" id="KW-0067">ATP-binding</keyword>
<dbReference type="PANTHER" id="PTHR43272">
    <property type="entry name" value="LONG-CHAIN-FATTY-ACID--COA LIGASE"/>
    <property type="match status" value="1"/>
</dbReference>
<dbReference type="GO" id="GO:0005783">
    <property type="term" value="C:endoplasmic reticulum"/>
    <property type="evidence" value="ECO:0007669"/>
    <property type="project" value="TreeGrafter"/>
</dbReference>